<dbReference type="InterPro" id="IPR001451">
    <property type="entry name" value="Hexapep"/>
</dbReference>
<dbReference type="AlphaFoldDB" id="G5H5Y7"/>
<dbReference type="PATRIC" id="fig|742725.3.peg.394"/>
<keyword evidence="3 7" id="KW-0808">Transferase</keyword>
<dbReference type="NCBIfam" id="NF003657">
    <property type="entry name" value="PRK05289.1"/>
    <property type="match status" value="1"/>
</dbReference>
<dbReference type="OrthoDB" id="9807278at2"/>
<dbReference type="InterPro" id="IPR010137">
    <property type="entry name" value="Lipid_A_LpxA"/>
</dbReference>
<dbReference type="InterPro" id="IPR037157">
    <property type="entry name" value="Acetyltransf_C_sf"/>
</dbReference>
<dbReference type="PANTHER" id="PTHR43480:SF1">
    <property type="entry name" value="ACYL-[ACYL-CARRIER-PROTEIN]--UDP-N-ACETYLGLUCOSAMINE O-ACYLTRANSFERASE, MITOCHONDRIAL-RELATED"/>
    <property type="match status" value="1"/>
</dbReference>
<dbReference type="Proteomes" id="UP000006008">
    <property type="component" value="Unassembled WGS sequence"/>
</dbReference>
<sequence>MISKLAYVSGKAQLGANVTVEPFAYIADDVIVGDGCWIGPGAVLMDGARLGRNCQVHTAAVVAGIPQDLKFKGEYTTAEVGDNTMIRESVTISRGTAAKGKTVVGSNVLLMAYVHVGHDCVVGDRCILANRVSLGGEVEIDDWAILGGHCAVHQFSRIGAHVMVSGGSLISKDIPPFVTAAHNPLSFVGINSIGLRRRDFTNEQIEQIQEMCRILFQSGYSYTKGCELVEREMPQGPERDMMLSFIRNSKRGIIKPYNPRKKNEDIG</sequence>
<dbReference type="NCBIfam" id="TIGR01852">
    <property type="entry name" value="lipid_A_lpxA"/>
    <property type="match status" value="1"/>
</dbReference>
<evidence type="ECO:0000256" key="5">
    <source>
        <dbReference type="ARBA" id="ARBA00023315"/>
    </source>
</evidence>
<dbReference type="InterPro" id="IPR029098">
    <property type="entry name" value="Acetyltransf_C"/>
</dbReference>
<dbReference type="STRING" id="742725.HMPREF9450_00347"/>
<dbReference type="RefSeq" id="WP_009133153.1">
    <property type="nucleotide sequence ID" value="NZ_CP102250.1"/>
</dbReference>
<name>G5H5Y7_9BACT</name>
<gene>
    <name evidence="7" type="ORF">HMPREF9450_00347</name>
</gene>
<dbReference type="Gene3D" id="1.20.1180.10">
    <property type="entry name" value="Udp N-acetylglucosamine O-acyltransferase, C-terminal domain"/>
    <property type="match status" value="1"/>
</dbReference>
<keyword evidence="8" id="KW-1185">Reference proteome</keyword>
<dbReference type="SUPFAM" id="SSF51161">
    <property type="entry name" value="Trimeric LpxA-like enzymes"/>
    <property type="match status" value="1"/>
</dbReference>
<dbReference type="PIRSF" id="PIRSF000456">
    <property type="entry name" value="UDP-GlcNAc_acltr"/>
    <property type="match status" value="1"/>
</dbReference>
<dbReference type="InterPro" id="IPR011004">
    <property type="entry name" value="Trimer_LpxA-like_sf"/>
</dbReference>
<keyword evidence="2" id="KW-0441">Lipid A biosynthesis</keyword>
<dbReference type="EMBL" id="ADLD01000004">
    <property type="protein sequence ID" value="EHB93081.1"/>
    <property type="molecule type" value="Genomic_DNA"/>
</dbReference>
<dbReference type="HOGENOM" id="CLU_061249_0_0_10"/>
<comment type="caution">
    <text evidence="7">The sequence shown here is derived from an EMBL/GenBank/DDBJ whole genome shotgun (WGS) entry which is preliminary data.</text>
</comment>
<dbReference type="GeneID" id="92816769"/>
<evidence type="ECO:0000256" key="4">
    <source>
        <dbReference type="ARBA" id="ARBA00023098"/>
    </source>
</evidence>
<evidence type="ECO:0000313" key="7">
    <source>
        <dbReference type="EMBL" id="EHB93081.1"/>
    </source>
</evidence>
<dbReference type="Pfam" id="PF00132">
    <property type="entry name" value="Hexapep"/>
    <property type="match status" value="2"/>
</dbReference>
<evidence type="ECO:0000259" key="6">
    <source>
        <dbReference type="Pfam" id="PF13720"/>
    </source>
</evidence>
<dbReference type="GO" id="GO:0009245">
    <property type="term" value="P:lipid A biosynthetic process"/>
    <property type="evidence" value="ECO:0007669"/>
    <property type="project" value="UniProtKB-KW"/>
</dbReference>
<keyword evidence="4" id="KW-0443">Lipid metabolism</keyword>
<keyword evidence="1" id="KW-0444">Lipid biosynthesis</keyword>
<feature type="domain" description="UDP N-acetylglucosamine O-acyltransferase C-terminal" evidence="6">
    <location>
        <begin position="173"/>
        <end position="254"/>
    </location>
</feature>
<dbReference type="CDD" id="cd03351">
    <property type="entry name" value="LbH_UDP-GlcNAc_AT"/>
    <property type="match status" value="1"/>
</dbReference>
<dbReference type="GO" id="GO:0016020">
    <property type="term" value="C:membrane"/>
    <property type="evidence" value="ECO:0007669"/>
    <property type="project" value="GOC"/>
</dbReference>
<evidence type="ECO:0000256" key="2">
    <source>
        <dbReference type="ARBA" id="ARBA00022556"/>
    </source>
</evidence>
<reference evidence="7 8" key="1">
    <citation type="submission" date="2011-08" db="EMBL/GenBank/DDBJ databases">
        <title>The Genome Sequence of Alistipes indistinctus YIT 12060.</title>
        <authorList>
            <consortium name="The Broad Institute Genome Sequencing Platform"/>
            <person name="Earl A."/>
            <person name="Ward D."/>
            <person name="Feldgarden M."/>
            <person name="Gevers D."/>
            <person name="Morotomi M."/>
            <person name="Young S.K."/>
            <person name="Zeng Q."/>
            <person name="Gargeya S."/>
            <person name="Fitzgerald M."/>
            <person name="Haas B."/>
            <person name="Abouelleil A."/>
            <person name="Alvarado L."/>
            <person name="Arachchi H.M."/>
            <person name="Berlin A."/>
            <person name="Brown A."/>
            <person name="Chapman S.B."/>
            <person name="Chen Z."/>
            <person name="Dunbar C."/>
            <person name="Freedman E."/>
            <person name="Gearin G."/>
            <person name="Gellesch M."/>
            <person name="Goldberg J."/>
            <person name="Griggs A."/>
            <person name="Gujja S."/>
            <person name="Heiman D."/>
            <person name="Howarth C."/>
            <person name="Larson L."/>
            <person name="Lui A."/>
            <person name="MacDonald P.J.P."/>
            <person name="Montmayeur A."/>
            <person name="Murphy C."/>
            <person name="Neiman D."/>
            <person name="Pearson M."/>
            <person name="Priest M."/>
            <person name="Roberts A."/>
            <person name="Saif S."/>
            <person name="Shea T."/>
            <person name="Shenoy N."/>
            <person name="Sisk P."/>
            <person name="Stolte C."/>
            <person name="Sykes S."/>
            <person name="Wortman J."/>
            <person name="Nusbaum C."/>
            <person name="Birren B."/>
        </authorList>
    </citation>
    <scope>NUCLEOTIDE SEQUENCE [LARGE SCALE GENOMIC DNA]</scope>
    <source>
        <strain evidence="7 8">YIT 12060</strain>
    </source>
</reference>
<dbReference type="Gene3D" id="2.160.10.10">
    <property type="entry name" value="Hexapeptide repeat proteins"/>
    <property type="match status" value="1"/>
</dbReference>
<protein>
    <submittedName>
        <fullName evidence="7">Acyl-[acyl-carrier-protein]-UDP-N-acetylglucosamine O-acyltransferase</fullName>
    </submittedName>
</protein>
<organism evidence="7 8">
    <name type="scientific">Alistipes indistinctus YIT 12060</name>
    <dbReference type="NCBI Taxonomy" id="742725"/>
    <lineage>
        <taxon>Bacteria</taxon>
        <taxon>Pseudomonadati</taxon>
        <taxon>Bacteroidota</taxon>
        <taxon>Bacteroidia</taxon>
        <taxon>Bacteroidales</taxon>
        <taxon>Rikenellaceae</taxon>
        <taxon>Alistipes</taxon>
    </lineage>
</organism>
<evidence type="ECO:0000256" key="3">
    <source>
        <dbReference type="ARBA" id="ARBA00022679"/>
    </source>
</evidence>
<dbReference type="GO" id="GO:0008780">
    <property type="term" value="F:acyl-[acyl-carrier-protein]-UDP-N-acetylglucosamine O-acyltransferase activity"/>
    <property type="evidence" value="ECO:0007669"/>
    <property type="project" value="InterPro"/>
</dbReference>
<evidence type="ECO:0000313" key="8">
    <source>
        <dbReference type="Proteomes" id="UP000006008"/>
    </source>
</evidence>
<proteinExistence type="predicted"/>
<keyword evidence="5 7" id="KW-0012">Acyltransferase</keyword>
<evidence type="ECO:0000256" key="1">
    <source>
        <dbReference type="ARBA" id="ARBA00022516"/>
    </source>
</evidence>
<accession>G5H5Y7</accession>
<dbReference type="eggNOG" id="COG1043">
    <property type="taxonomic scope" value="Bacteria"/>
</dbReference>
<dbReference type="Pfam" id="PF13720">
    <property type="entry name" value="Acetyltransf_11"/>
    <property type="match status" value="1"/>
</dbReference>
<dbReference type="PANTHER" id="PTHR43480">
    <property type="entry name" value="ACYL-[ACYL-CARRIER-PROTEIN]--UDP-N-ACETYLGLUCOSAMINE O-ACYLTRANSFERASE"/>
    <property type="match status" value="1"/>
</dbReference>